<feature type="binding site" evidence="9 10">
    <location>
        <position position="124"/>
    </location>
    <ligand>
        <name>substrate</name>
    </ligand>
</feature>
<dbReference type="FunFam" id="2.30.110.10:FF:000005">
    <property type="entry name" value="NAD(P)H-hydrate epimerase"/>
    <property type="match status" value="1"/>
</dbReference>
<evidence type="ECO:0000256" key="7">
    <source>
        <dbReference type="ARBA" id="ARBA00023002"/>
    </source>
</evidence>
<comment type="function">
    <text evidence="9">Catalyzes the oxidation of either pyridoxine 5'-phosphate (PNP) or pyridoxamine 5'-phosphate (PMP) into pyridoxal 5'-phosphate (PLP).</text>
</comment>
<feature type="binding site" evidence="9 10">
    <location>
        <begin position="192"/>
        <end position="194"/>
    </location>
    <ligand>
        <name>substrate</name>
    </ligand>
</feature>
<comment type="similarity">
    <text evidence="3 9">Belongs to the pyridoxamine 5'-phosphate oxidase family.</text>
</comment>
<comment type="caution">
    <text evidence="9">Lacks conserved residue(s) required for the propagation of feature annotation.</text>
</comment>
<feature type="domain" description="Pyridoxamine 5'-phosphate oxidase N-terminal" evidence="12">
    <location>
        <begin position="35"/>
        <end position="157"/>
    </location>
</feature>
<feature type="binding site" evidence="9 11">
    <location>
        <begin position="62"/>
        <end position="67"/>
    </location>
    <ligand>
        <name>FMN</name>
        <dbReference type="ChEBI" id="CHEBI:58210"/>
    </ligand>
</feature>
<name>A0A8J7IXL2_9CYAN</name>
<dbReference type="UniPathway" id="UPA01068">
    <property type="reaction ID" value="UER00304"/>
</dbReference>
<dbReference type="Pfam" id="PF01243">
    <property type="entry name" value="PNPOx_N"/>
    <property type="match status" value="1"/>
</dbReference>
<evidence type="ECO:0000256" key="8">
    <source>
        <dbReference type="ARBA" id="ARBA00023096"/>
    </source>
</evidence>
<sequence>MSISIADLRQNYTKAGLSKAETRADPIEQFKIWFEAALNAQVNEPNAMAIATATTEGKPSVRMVLLKDFNEKGFVFYTNYESHKAQQLIENPWASLVFWWNELERQVRIEGKVERVSDRESDDYFRSRPRASQLGAWVSHQSQVIENRAVLEERLQHLEEEYRDRAIPRPPFWGGFRVVPSQIEFWQGRPSRLHDRLCYHRTQKGEWRQERLSP</sequence>
<dbReference type="NCBIfam" id="NF004231">
    <property type="entry name" value="PRK05679.1"/>
    <property type="match status" value="1"/>
</dbReference>
<feature type="binding site" evidence="9 11">
    <location>
        <position position="106"/>
    </location>
    <ligand>
        <name>FMN</name>
        <dbReference type="ChEBI" id="CHEBI:58210"/>
    </ligand>
</feature>
<feature type="binding site" evidence="9 11">
    <location>
        <begin position="141"/>
        <end position="142"/>
    </location>
    <ligand>
        <name>FMN</name>
        <dbReference type="ChEBI" id="CHEBI:58210"/>
    </ligand>
</feature>
<proteinExistence type="inferred from homology"/>
<comment type="catalytic activity">
    <reaction evidence="9">
        <text>pyridoxamine 5'-phosphate + O2 + H2O = pyridoxal 5'-phosphate + H2O2 + NH4(+)</text>
        <dbReference type="Rhea" id="RHEA:15817"/>
        <dbReference type="ChEBI" id="CHEBI:15377"/>
        <dbReference type="ChEBI" id="CHEBI:15379"/>
        <dbReference type="ChEBI" id="CHEBI:16240"/>
        <dbReference type="ChEBI" id="CHEBI:28938"/>
        <dbReference type="ChEBI" id="CHEBI:58451"/>
        <dbReference type="ChEBI" id="CHEBI:597326"/>
        <dbReference type="EC" id="1.4.3.5"/>
    </reaction>
</comment>
<protein>
    <recommendedName>
        <fullName evidence="9">Pyridoxine/pyridoxamine 5'-phosphate oxidase</fullName>
        <ecNumber evidence="9">1.4.3.5</ecNumber>
    </recommendedName>
    <alternativeName>
        <fullName evidence="9">PNP/PMP oxidase</fullName>
        <shortName evidence="9">PNPOx</shortName>
    </alternativeName>
    <alternativeName>
        <fullName evidence="9">Pyridoxal 5'-phosphate synthase</fullName>
    </alternativeName>
</protein>
<evidence type="ECO:0000256" key="10">
    <source>
        <dbReference type="PIRSR" id="PIRSR000190-1"/>
    </source>
</evidence>
<evidence type="ECO:0000256" key="2">
    <source>
        <dbReference type="ARBA" id="ARBA00005037"/>
    </source>
</evidence>
<dbReference type="GO" id="GO:0004733">
    <property type="term" value="F:pyridoxamine phosphate oxidase activity"/>
    <property type="evidence" value="ECO:0007669"/>
    <property type="project" value="UniProtKB-UniRule"/>
</dbReference>
<keyword evidence="7 9" id="KW-0560">Oxidoreductase</keyword>
<evidence type="ECO:0000256" key="4">
    <source>
        <dbReference type="ARBA" id="ARBA00011738"/>
    </source>
</evidence>
<dbReference type="InterPro" id="IPR000659">
    <property type="entry name" value="Pyridox_Oxase"/>
</dbReference>
<feature type="binding site" evidence="9 10">
    <location>
        <position position="128"/>
    </location>
    <ligand>
        <name>substrate</name>
    </ligand>
</feature>
<comment type="subunit">
    <text evidence="4 9">Homodimer.</text>
</comment>
<feature type="binding site" evidence="9 10">
    <location>
        <position position="67"/>
    </location>
    <ligand>
        <name>substrate</name>
    </ligand>
</feature>
<dbReference type="NCBIfam" id="TIGR00558">
    <property type="entry name" value="pdxH"/>
    <property type="match status" value="1"/>
</dbReference>
<evidence type="ECO:0000256" key="6">
    <source>
        <dbReference type="ARBA" id="ARBA00022643"/>
    </source>
</evidence>
<keyword evidence="5 9" id="KW-0285">Flavoprotein</keyword>
<reference evidence="14" key="1">
    <citation type="submission" date="2020-10" db="EMBL/GenBank/DDBJ databases">
        <authorList>
            <person name="Castelo-Branco R."/>
            <person name="Eusebio N."/>
            <person name="Adriana R."/>
            <person name="Vieira A."/>
            <person name="Brugerolle De Fraissinette N."/>
            <person name="Rezende De Castro R."/>
            <person name="Schneider M.P."/>
            <person name="Vasconcelos V."/>
            <person name="Leao P.N."/>
        </authorList>
    </citation>
    <scope>NUCLEOTIDE SEQUENCE</scope>
    <source>
        <strain evidence="14">LEGE 07157</strain>
    </source>
</reference>
<dbReference type="PIRSF" id="PIRSF000190">
    <property type="entry name" value="Pyd_amn-ph_oxd"/>
    <property type="match status" value="1"/>
</dbReference>
<keyword evidence="15" id="KW-1185">Reference proteome</keyword>
<dbReference type="EMBL" id="JADEWZ010000063">
    <property type="protein sequence ID" value="MBE9118832.1"/>
    <property type="molecule type" value="Genomic_DNA"/>
</dbReference>
<feature type="binding site" evidence="9 10">
    <location>
        <position position="132"/>
    </location>
    <ligand>
        <name>substrate</name>
    </ligand>
</feature>
<dbReference type="InterPro" id="IPR019576">
    <property type="entry name" value="Pyridoxamine_oxidase_dimer_C"/>
</dbReference>
<accession>A0A8J7IXL2</accession>
<feature type="binding site" evidence="9 11">
    <location>
        <position position="186"/>
    </location>
    <ligand>
        <name>FMN</name>
        <dbReference type="ChEBI" id="CHEBI:58210"/>
    </ligand>
</feature>
<dbReference type="HAMAP" id="MF_01629">
    <property type="entry name" value="PdxH"/>
    <property type="match status" value="1"/>
</dbReference>
<dbReference type="Pfam" id="PF10590">
    <property type="entry name" value="PNP_phzG_C"/>
    <property type="match status" value="1"/>
</dbReference>
<gene>
    <name evidence="9 14" type="primary">pdxH</name>
    <name evidence="14" type="ORF">IQ249_23360</name>
</gene>
<comment type="caution">
    <text evidence="14">The sequence shown here is derived from an EMBL/GenBank/DDBJ whole genome shotgun (WGS) entry which is preliminary data.</text>
</comment>
<comment type="pathway">
    <text evidence="1 9">Cofactor metabolism; pyridoxal 5'-phosphate salvage; pyridoxal 5'-phosphate from pyridoxamine 5'-phosphate: step 1/1.</text>
</comment>
<evidence type="ECO:0000256" key="5">
    <source>
        <dbReference type="ARBA" id="ARBA00022630"/>
    </source>
</evidence>
<keyword evidence="8 9" id="KW-0664">Pyridoxine biosynthesis</keyword>
<organism evidence="14 15">
    <name type="scientific">Lusitaniella coriacea LEGE 07157</name>
    <dbReference type="NCBI Taxonomy" id="945747"/>
    <lineage>
        <taxon>Bacteria</taxon>
        <taxon>Bacillati</taxon>
        <taxon>Cyanobacteriota</taxon>
        <taxon>Cyanophyceae</taxon>
        <taxon>Spirulinales</taxon>
        <taxon>Lusitaniellaceae</taxon>
        <taxon>Lusitaniella</taxon>
    </lineage>
</organism>
<keyword evidence="6 9" id="KW-0288">FMN</keyword>
<dbReference type="RefSeq" id="WP_194031927.1">
    <property type="nucleotide sequence ID" value="NZ_JADEWZ010000063.1"/>
</dbReference>
<dbReference type="PROSITE" id="PS01064">
    <property type="entry name" value="PYRIDOX_OXIDASE"/>
    <property type="match status" value="1"/>
</dbReference>
<dbReference type="AlphaFoldDB" id="A0A8J7IXL2"/>
<dbReference type="PANTHER" id="PTHR10851">
    <property type="entry name" value="PYRIDOXINE-5-PHOSPHATE OXIDASE"/>
    <property type="match status" value="1"/>
</dbReference>
<evidence type="ECO:0000256" key="3">
    <source>
        <dbReference type="ARBA" id="ARBA00007301"/>
    </source>
</evidence>
<evidence type="ECO:0000259" key="12">
    <source>
        <dbReference type="Pfam" id="PF01243"/>
    </source>
</evidence>
<comment type="pathway">
    <text evidence="2 9">Cofactor metabolism; pyridoxal 5'-phosphate salvage; pyridoxal 5'-phosphate from pyridoxine 5'-phosphate: step 1/1.</text>
</comment>
<dbReference type="PANTHER" id="PTHR10851:SF0">
    <property type="entry name" value="PYRIDOXINE-5'-PHOSPHATE OXIDASE"/>
    <property type="match status" value="1"/>
</dbReference>
<dbReference type="EC" id="1.4.3.5" evidence="9"/>
<feature type="binding site" evidence="9 11">
    <location>
        <position position="196"/>
    </location>
    <ligand>
        <name>FMN</name>
        <dbReference type="ChEBI" id="CHEBI:58210"/>
    </ligand>
</feature>
<evidence type="ECO:0000313" key="14">
    <source>
        <dbReference type="EMBL" id="MBE9118832.1"/>
    </source>
</evidence>
<feature type="binding site" evidence="10">
    <location>
        <begin position="9"/>
        <end position="12"/>
    </location>
    <ligand>
        <name>substrate</name>
    </ligand>
</feature>
<evidence type="ECO:0000256" key="1">
    <source>
        <dbReference type="ARBA" id="ARBA00004738"/>
    </source>
</evidence>
<comment type="cofactor">
    <cofactor evidence="9 11">
        <name>FMN</name>
        <dbReference type="ChEBI" id="CHEBI:58210"/>
    </cofactor>
    <text evidence="9 11">Binds 1 FMN per subunit.</text>
</comment>
<dbReference type="InterPro" id="IPR011576">
    <property type="entry name" value="Pyridox_Oxase_N"/>
</dbReference>
<dbReference type="GO" id="GO:0008615">
    <property type="term" value="P:pyridoxine biosynthetic process"/>
    <property type="evidence" value="ECO:0007669"/>
    <property type="project" value="UniProtKB-UniRule"/>
</dbReference>
<evidence type="ECO:0000313" key="15">
    <source>
        <dbReference type="Proteomes" id="UP000654482"/>
    </source>
</evidence>
<dbReference type="Gene3D" id="2.30.110.10">
    <property type="entry name" value="Electron Transport, Fmn-binding Protein, Chain A"/>
    <property type="match status" value="1"/>
</dbReference>
<dbReference type="InterPro" id="IPR012349">
    <property type="entry name" value="Split_barrel_FMN-bd"/>
</dbReference>
<evidence type="ECO:0000259" key="13">
    <source>
        <dbReference type="Pfam" id="PF10590"/>
    </source>
</evidence>
<dbReference type="GO" id="GO:0010181">
    <property type="term" value="F:FMN binding"/>
    <property type="evidence" value="ECO:0007669"/>
    <property type="project" value="UniProtKB-UniRule"/>
</dbReference>
<dbReference type="Proteomes" id="UP000654482">
    <property type="component" value="Unassembled WGS sequence"/>
</dbReference>
<feature type="binding site" evidence="9 11">
    <location>
        <begin position="77"/>
        <end position="78"/>
    </location>
    <ligand>
        <name>FMN</name>
        <dbReference type="ChEBI" id="CHEBI:58210"/>
    </ligand>
</feature>
<dbReference type="InterPro" id="IPR019740">
    <property type="entry name" value="Pyridox_Oxase_CS"/>
</dbReference>
<comment type="catalytic activity">
    <reaction evidence="9">
        <text>pyridoxine 5'-phosphate + O2 = pyridoxal 5'-phosphate + H2O2</text>
        <dbReference type="Rhea" id="RHEA:15149"/>
        <dbReference type="ChEBI" id="CHEBI:15379"/>
        <dbReference type="ChEBI" id="CHEBI:16240"/>
        <dbReference type="ChEBI" id="CHEBI:58589"/>
        <dbReference type="ChEBI" id="CHEBI:597326"/>
        <dbReference type="EC" id="1.4.3.5"/>
    </reaction>
</comment>
<feature type="binding site" evidence="9 11">
    <location>
        <position position="84"/>
    </location>
    <ligand>
        <name>FMN</name>
        <dbReference type="ChEBI" id="CHEBI:58210"/>
    </ligand>
</feature>
<feature type="domain" description="Pyridoxine 5'-phosphate oxidase dimerisation C-terminal" evidence="13">
    <location>
        <begin position="173"/>
        <end position="214"/>
    </location>
</feature>
<evidence type="ECO:0000256" key="9">
    <source>
        <dbReference type="HAMAP-Rule" id="MF_01629"/>
    </source>
</evidence>
<evidence type="ECO:0000256" key="11">
    <source>
        <dbReference type="PIRSR" id="PIRSR000190-2"/>
    </source>
</evidence>
<dbReference type="SUPFAM" id="SSF50475">
    <property type="entry name" value="FMN-binding split barrel"/>
    <property type="match status" value="1"/>
</dbReference>